<feature type="coiled-coil region" evidence="1">
    <location>
        <begin position="221"/>
        <end position="248"/>
    </location>
</feature>
<organism evidence="3 4">
    <name type="scientific">Phycomyces blakesleeanus</name>
    <dbReference type="NCBI Taxonomy" id="4837"/>
    <lineage>
        <taxon>Eukaryota</taxon>
        <taxon>Fungi</taxon>
        <taxon>Fungi incertae sedis</taxon>
        <taxon>Mucoromycota</taxon>
        <taxon>Mucoromycotina</taxon>
        <taxon>Mucoromycetes</taxon>
        <taxon>Mucorales</taxon>
        <taxon>Phycomycetaceae</taxon>
        <taxon>Phycomyces</taxon>
    </lineage>
</organism>
<feature type="coiled-coil region" evidence="1">
    <location>
        <begin position="714"/>
        <end position="755"/>
    </location>
</feature>
<comment type="caution">
    <text evidence="3">The sequence shown here is derived from an EMBL/GenBank/DDBJ whole genome shotgun (WGS) entry which is preliminary data.</text>
</comment>
<dbReference type="EMBL" id="JBCLYO010000025">
    <property type="protein sequence ID" value="KAL0078468.1"/>
    <property type="molecule type" value="Genomic_DNA"/>
</dbReference>
<dbReference type="Proteomes" id="UP001448207">
    <property type="component" value="Unassembled WGS sequence"/>
</dbReference>
<sequence length="801" mass="90601">MADMTTRTSAPLSKRKSILGDLGIKTGGHPSKTPATRTTAAKTAPTKPTAAKPSVAKPSATSNGNTLSPGPGLKRANTVGSAPTARATTTPRPRPLSSIQKSPSSSTNPSPPTVQKSSSTLSRTSNSSSGSASSKPGRKTPSNILSTGSAVRSSPKSPTTPLPKRRSVVPLGPNSPLARRSSVAAGAPSQHVTKRMSTSSLDSLAEVKALKDTLMHREELLEEKDKQLQDLRGRIEQLEKEYSERLDQEHPMLSSSSHLIPCDVSIDSEHAILDVKEDKDSVAISNDIITMHGQEVSTLREQLATAEKENAQLKKVIDEEKERSVGVERSLRTKQELTEKRLEEKEKIHQEILVSIRLDHKKTLENLKGEHERQFSLLRESHQEKERKTTDMLRQDKEAFLASNAESHQTEVTMLKERISTLESTLEESKSVINLRKLEKQLSDHHIVFEEYKRQSEQATEALERRFRDEMQQLQNGSDDTAQAWVEKNRAGQQEIDRLHSILQELGVAHQDDIAKLEAIHLTQLEEAKAKSDAQEAELDGQSHQIESLLFQVETLQTALEAATLRLEEHTVKLHNKDSTESLNGVHISQRENLHRLCEEKLQTRQRDLDELHSRISELKEMHDAQLNRLGHEKAKELQELQRELAGLKEKHQTYSITSEERMQAIAHQHTKEIGVMQTQYQRLVDIKDRELEDYAYRVRALSASRQKELDQFREESTEKITKLEYEIEGYESRVKEFERQTQELKKSLHQWENQGNADQNVIDKLKHDCSAHRDENDQLITYKVSYIKDERRVIELEANI</sequence>
<protein>
    <submittedName>
        <fullName evidence="3">Uncharacterized protein</fullName>
    </submittedName>
</protein>
<accession>A0ABR3APQ3</accession>
<feature type="coiled-coil region" evidence="1">
    <location>
        <begin position="602"/>
        <end position="658"/>
    </location>
</feature>
<keyword evidence="1" id="KW-0175">Coiled coil</keyword>
<keyword evidence="4" id="KW-1185">Reference proteome</keyword>
<evidence type="ECO:0000256" key="1">
    <source>
        <dbReference type="SAM" id="Coils"/>
    </source>
</evidence>
<evidence type="ECO:0000256" key="2">
    <source>
        <dbReference type="SAM" id="MobiDB-lite"/>
    </source>
</evidence>
<evidence type="ECO:0000313" key="4">
    <source>
        <dbReference type="Proteomes" id="UP001448207"/>
    </source>
</evidence>
<feature type="region of interest" description="Disordered" evidence="2">
    <location>
        <begin position="1"/>
        <end position="199"/>
    </location>
</feature>
<name>A0ABR3APQ3_PHYBL</name>
<feature type="compositionally biased region" description="Polar residues" evidence="2">
    <location>
        <begin position="1"/>
        <end position="11"/>
    </location>
</feature>
<evidence type="ECO:0000313" key="3">
    <source>
        <dbReference type="EMBL" id="KAL0078468.1"/>
    </source>
</evidence>
<feature type="compositionally biased region" description="Low complexity" evidence="2">
    <location>
        <begin position="30"/>
        <end position="62"/>
    </location>
</feature>
<gene>
    <name evidence="3" type="ORF">J3Q64DRAFT_1824886</name>
</gene>
<feature type="coiled-coil region" evidence="1">
    <location>
        <begin position="289"/>
        <end position="347"/>
    </location>
</feature>
<feature type="coiled-coil region" evidence="1">
    <location>
        <begin position="405"/>
        <end position="455"/>
    </location>
</feature>
<reference evidence="3 4" key="1">
    <citation type="submission" date="2024-04" db="EMBL/GenBank/DDBJ databases">
        <title>Symmetric and asymmetric DNA N6-adenine methylation regulates different biological responses in Mucorales.</title>
        <authorList>
            <consortium name="Lawrence Berkeley National Laboratory"/>
            <person name="Lax C."/>
            <person name="Mondo S.J."/>
            <person name="Osorio-Concepcion M."/>
            <person name="Muszewska A."/>
            <person name="Corrochano-Luque M."/>
            <person name="Gutierrez G."/>
            <person name="Riley R."/>
            <person name="Lipzen A."/>
            <person name="Guo J."/>
            <person name="Hundley H."/>
            <person name="Amirebrahimi M."/>
            <person name="Ng V."/>
            <person name="Lorenzo-Gutierrez D."/>
            <person name="Binder U."/>
            <person name="Yang J."/>
            <person name="Song Y."/>
            <person name="Canovas D."/>
            <person name="Navarro E."/>
            <person name="Freitag M."/>
            <person name="Gabaldon T."/>
            <person name="Grigoriev I.V."/>
            <person name="Corrochano L.M."/>
            <person name="Nicolas F.E."/>
            <person name="Garre V."/>
        </authorList>
    </citation>
    <scope>NUCLEOTIDE SEQUENCE [LARGE SCALE GENOMIC DNA]</scope>
    <source>
        <strain evidence="3 4">L51</strain>
    </source>
</reference>
<feature type="coiled-coil region" evidence="1">
    <location>
        <begin position="525"/>
        <end position="573"/>
    </location>
</feature>
<proteinExistence type="predicted"/>
<feature type="compositionally biased region" description="Polar residues" evidence="2">
    <location>
        <begin position="140"/>
        <end position="151"/>
    </location>
</feature>
<feature type="compositionally biased region" description="Low complexity" evidence="2">
    <location>
        <begin position="117"/>
        <end position="134"/>
    </location>
</feature>
<feature type="compositionally biased region" description="Low complexity" evidence="2">
    <location>
        <begin position="82"/>
        <end position="108"/>
    </location>
</feature>